<evidence type="ECO:0000313" key="5">
    <source>
        <dbReference type="EMBL" id="KAF7474613.1"/>
    </source>
</evidence>
<dbReference type="Proteomes" id="UP000335636">
    <property type="component" value="Unassembled WGS sequence"/>
</dbReference>
<reference evidence="6 7" key="1">
    <citation type="submission" date="2019-04" db="EMBL/GenBank/DDBJ databases">
        <authorList>
            <person name="Alioto T."/>
            <person name="Alioto T."/>
        </authorList>
    </citation>
    <scope>NUCLEOTIDE SEQUENCE [LARGE SCALE GENOMIC DNA]</scope>
</reference>
<dbReference type="Proteomes" id="UP000662637">
    <property type="component" value="Unassembled WGS sequence"/>
</dbReference>
<dbReference type="EMBL" id="WJEC01003823">
    <property type="protein sequence ID" value="KAF7474613.1"/>
    <property type="molecule type" value="Genomic_DNA"/>
</dbReference>
<evidence type="ECO:0000259" key="4">
    <source>
        <dbReference type="Pfam" id="PF00281"/>
    </source>
</evidence>
<evidence type="ECO:0000256" key="3">
    <source>
        <dbReference type="ARBA" id="ARBA00023274"/>
    </source>
</evidence>
<dbReference type="GO" id="GO:0003735">
    <property type="term" value="F:structural constituent of ribosome"/>
    <property type="evidence" value="ECO:0007669"/>
    <property type="project" value="InterPro"/>
</dbReference>
<gene>
    <name evidence="5" type="ORF">GHT09_014627</name>
    <name evidence="6" type="ORF">MONAX_5E020426</name>
</gene>
<dbReference type="Gene3D" id="3.30.1440.10">
    <property type="match status" value="1"/>
</dbReference>
<dbReference type="InterPro" id="IPR031310">
    <property type="entry name" value="Ribosomal_uL5_N"/>
</dbReference>
<dbReference type="PANTHER" id="PTHR11994">
    <property type="entry name" value="60S RIBOSOMAL PROTEIN L11-RELATED"/>
    <property type="match status" value="1"/>
</dbReference>
<keyword evidence="7" id="KW-1185">Reference proteome</keyword>
<evidence type="ECO:0000256" key="2">
    <source>
        <dbReference type="ARBA" id="ARBA00022980"/>
    </source>
</evidence>
<dbReference type="EMBL" id="CABDUW010000342">
    <property type="protein sequence ID" value="VTJ66436.1"/>
    <property type="molecule type" value="Genomic_DNA"/>
</dbReference>
<dbReference type="Pfam" id="PF00281">
    <property type="entry name" value="Ribosomal_L5"/>
    <property type="match status" value="1"/>
</dbReference>
<keyword evidence="3" id="KW-0687">Ribonucleoprotein</keyword>
<feature type="domain" description="Large ribosomal subunit protein uL5 N-terminal" evidence="4">
    <location>
        <begin position="10"/>
        <end position="57"/>
    </location>
</feature>
<organism evidence="6 7">
    <name type="scientific">Marmota monax</name>
    <name type="common">Woodchuck</name>
    <dbReference type="NCBI Taxonomy" id="9995"/>
    <lineage>
        <taxon>Eukaryota</taxon>
        <taxon>Metazoa</taxon>
        <taxon>Chordata</taxon>
        <taxon>Craniata</taxon>
        <taxon>Vertebrata</taxon>
        <taxon>Euteleostomi</taxon>
        <taxon>Mammalia</taxon>
        <taxon>Eutheria</taxon>
        <taxon>Euarchontoglires</taxon>
        <taxon>Glires</taxon>
        <taxon>Rodentia</taxon>
        <taxon>Sciuromorpha</taxon>
        <taxon>Sciuridae</taxon>
        <taxon>Xerinae</taxon>
        <taxon>Marmotini</taxon>
        <taxon>Marmota</taxon>
    </lineage>
</organism>
<keyword evidence="2" id="KW-0689">Ribosomal protein</keyword>
<sequence>MEQDQGKNENPMWELCTCKLCLNICVGESGERLTWAAKVLEQLPSQTPVFFKSRYAVNPLTSEEMKRLLFTAQFVEPKQKKYWRKV</sequence>
<dbReference type="AlphaFoldDB" id="A0A5E4BAP8"/>
<comment type="similarity">
    <text evidence="1">Belongs to the universal ribosomal protein uL5 family.</text>
</comment>
<name>A0A5E4BAP8_MARMO</name>
<dbReference type="SUPFAM" id="SSF55282">
    <property type="entry name" value="RL5-like"/>
    <property type="match status" value="1"/>
</dbReference>
<dbReference type="GO" id="GO:0005840">
    <property type="term" value="C:ribosome"/>
    <property type="evidence" value="ECO:0007669"/>
    <property type="project" value="UniProtKB-KW"/>
</dbReference>
<dbReference type="InterPro" id="IPR022803">
    <property type="entry name" value="Ribosomal_uL5_dom_sf"/>
</dbReference>
<reference evidence="5" key="2">
    <citation type="submission" date="2020-08" db="EMBL/GenBank/DDBJ databases">
        <authorList>
            <person name="Shumante A."/>
            <person name="Zimin A.V."/>
            <person name="Puiu D."/>
            <person name="Salzberg S.L."/>
        </authorList>
    </citation>
    <scope>NUCLEOTIDE SEQUENCE</scope>
    <source>
        <strain evidence="5">WC2-LM</strain>
        <tissue evidence="5">Liver</tissue>
    </source>
</reference>
<protein>
    <recommendedName>
        <fullName evidence="4">Large ribosomal subunit protein uL5 N-terminal domain-containing protein</fullName>
    </recommendedName>
</protein>
<dbReference type="InterPro" id="IPR002132">
    <property type="entry name" value="Ribosomal_uL5"/>
</dbReference>
<accession>A0A5E4BAP8</accession>
<dbReference type="GO" id="GO:0006412">
    <property type="term" value="P:translation"/>
    <property type="evidence" value="ECO:0007669"/>
    <property type="project" value="InterPro"/>
</dbReference>
<evidence type="ECO:0000256" key="1">
    <source>
        <dbReference type="ARBA" id="ARBA00008553"/>
    </source>
</evidence>
<evidence type="ECO:0000313" key="6">
    <source>
        <dbReference type="EMBL" id="VTJ66436.1"/>
    </source>
</evidence>
<evidence type="ECO:0000313" key="7">
    <source>
        <dbReference type="Proteomes" id="UP000335636"/>
    </source>
</evidence>
<proteinExistence type="inferred from homology"/>
<dbReference type="GO" id="GO:1990904">
    <property type="term" value="C:ribonucleoprotein complex"/>
    <property type="evidence" value="ECO:0007669"/>
    <property type="project" value="UniProtKB-KW"/>
</dbReference>